<name>A0A319CT72_9EURO</name>
<dbReference type="OrthoDB" id="4502298at2759"/>
<feature type="transmembrane region" description="Helical" evidence="1">
    <location>
        <begin position="27"/>
        <end position="48"/>
    </location>
</feature>
<dbReference type="VEuPathDB" id="FungiDB:BO71DRAFT_340011"/>
<proteinExistence type="predicted"/>
<keyword evidence="1" id="KW-1133">Transmembrane helix</keyword>
<evidence type="ECO:0000256" key="1">
    <source>
        <dbReference type="SAM" id="Phobius"/>
    </source>
</evidence>
<keyword evidence="1" id="KW-0812">Transmembrane</keyword>
<dbReference type="EMBL" id="KZ826152">
    <property type="protein sequence ID" value="PYH87910.1"/>
    <property type="molecule type" value="Genomic_DNA"/>
</dbReference>
<evidence type="ECO:0000313" key="3">
    <source>
        <dbReference type="Proteomes" id="UP000247810"/>
    </source>
</evidence>
<protein>
    <submittedName>
        <fullName evidence="2">Uncharacterized protein</fullName>
    </submittedName>
</protein>
<gene>
    <name evidence="2" type="ORF">BO71DRAFT_340011</name>
</gene>
<accession>A0A319CT72</accession>
<dbReference type="AlphaFoldDB" id="A0A319CT72"/>
<organism evidence="2 3">
    <name type="scientific">Aspergillus ellipticus CBS 707.79</name>
    <dbReference type="NCBI Taxonomy" id="1448320"/>
    <lineage>
        <taxon>Eukaryota</taxon>
        <taxon>Fungi</taxon>
        <taxon>Dikarya</taxon>
        <taxon>Ascomycota</taxon>
        <taxon>Pezizomycotina</taxon>
        <taxon>Eurotiomycetes</taxon>
        <taxon>Eurotiomycetidae</taxon>
        <taxon>Eurotiales</taxon>
        <taxon>Aspergillaceae</taxon>
        <taxon>Aspergillus</taxon>
        <taxon>Aspergillus subgen. Circumdati</taxon>
    </lineage>
</organism>
<sequence>MPRSSKSSVEQEGRMILAIKIIKKSEILYIAKVVYVFKVLYLILIIYFKKVKFLGNTCLKSYKLSLLKEEILKNWIFSLIKYRLYP</sequence>
<dbReference type="Proteomes" id="UP000247810">
    <property type="component" value="Unassembled WGS sequence"/>
</dbReference>
<keyword evidence="1" id="KW-0472">Membrane</keyword>
<reference evidence="2 3" key="1">
    <citation type="submission" date="2018-02" db="EMBL/GenBank/DDBJ databases">
        <title>The genomes of Aspergillus section Nigri reveals drivers in fungal speciation.</title>
        <authorList>
            <consortium name="DOE Joint Genome Institute"/>
            <person name="Vesth T.C."/>
            <person name="Nybo J."/>
            <person name="Theobald S."/>
            <person name="Brandl J."/>
            <person name="Frisvad J.C."/>
            <person name="Nielsen K.F."/>
            <person name="Lyhne E.K."/>
            <person name="Kogle M.E."/>
            <person name="Kuo A."/>
            <person name="Riley R."/>
            <person name="Clum A."/>
            <person name="Nolan M."/>
            <person name="Lipzen A."/>
            <person name="Salamov A."/>
            <person name="Henrissat B."/>
            <person name="Wiebenga A."/>
            <person name="De vries R.P."/>
            <person name="Grigoriev I.V."/>
            <person name="Mortensen U.H."/>
            <person name="Andersen M.R."/>
            <person name="Baker S.E."/>
        </authorList>
    </citation>
    <scope>NUCLEOTIDE SEQUENCE [LARGE SCALE GENOMIC DNA]</scope>
    <source>
        <strain evidence="2 3">CBS 707.79</strain>
    </source>
</reference>
<evidence type="ECO:0000313" key="2">
    <source>
        <dbReference type="EMBL" id="PYH87910.1"/>
    </source>
</evidence>
<keyword evidence="3" id="KW-1185">Reference proteome</keyword>